<dbReference type="ExpressionAtlas" id="F6I042">
    <property type="expression patterns" value="baseline and differential"/>
</dbReference>
<comment type="function">
    <text evidence="2">Hydrolyzes 3-hydroxyisobutyryl-CoA (HIBYL-CoA), a saline catabolite. Has high activity toward isobutyryl-CoA. Could be an isobutyryl-CoA dehydrogenase that functions in valine catabolism.</text>
</comment>
<evidence type="ECO:0000256" key="2">
    <source>
        <dbReference type="RuleBase" id="RU369070"/>
    </source>
</evidence>
<comment type="catalytic activity">
    <reaction evidence="2">
        <text>3-hydroxy-2-methylpropanoyl-CoA + H2O = 3-hydroxy-2-methylpropanoate + CoA + H(+)</text>
        <dbReference type="Rhea" id="RHEA:20888"/>
        <dbReference type="ChEBI" id="CHEBI:11805"/>
        <dbReference type="ChEBI" id="CHEBI:15377"/>
        <dbReference type="ChEBI" id="CHEBI:15378"/>
        <dbReference type="ChEBI" id="CHEBI:57287"/>
        <dbReference type="ChEBI" id="CHEBI:57340"/>
        <dbReference type="EC" id="3.1.2.4"/>
    </reaction>
</comment>
<dbReference type="GO" id="GO:0003860">
    <property type="term" value="F:3-hydroxyisobutyryl-CoA hydrolase activity"/>
    <property type="evidence" value="ECO:0000318"/>
    <property type="project" value="GO_Central"/>
</dbReference>
<reference evidence="5" key="1">
    <citation type="journal article" date="2007" name="Nature">
        <title>The grapevine genome sequence suggests ancestral hexaploidization in major angiosperm phyla.</title>
        <authorList>
            <consortium name="The French-Italian Public Consortium for Grapevine Genome Characterization."/>
            <person name="Jaillon O."/>
            <person name="Aury J.-M."/>
            <person name="Noel B."/>
            <person name="Policriti A."/>
            <person name="Clepet C."/>
            <person name="Casagrande A."/>
            <person name="Choisne N."/>
            <person name="Aubourg S."/>
            <person name="Vitulo N."/>
            <person name="Jubin C."/>
            <person name="Vezzi A."/>
            <person name="Legeai F."/>
            <person name="Hugueney P."/>
            <person name="Dasilva C."/>
            <person name="Horner D."/>
            <person name="Mica E."/>
            <person name="Jublot D."/>
            <person name="Poulain J."/>
            <person name="Bruyere C."/>
            <person name="Billault A."/>
            <person name="Segurens B."/>
            <person name="Gouyvenoux M."/>
            <person name="Ugarte E."/>
            <person name="Cattonaro F."/>
            <person name="Anthouard V."/>
            <person name="Vico V."/>
            <person name="Del Fabbro C."/>
            <person name="Alaux M."/>
            <person name="Di Gaspero G."/>
            <person name="Dumas V."/>
            <person name="Felice N."/>
            <person name="Paillard S."/>
            <person name="Juman I."/>
            <person name="Moroldo M."/>
            <person name="Scalabrin S."/>
            <person name="Canaguier A."/>
            <person name="Le Clainche I."/>
            <person name="Malacrida G."/>
            <person name="Durand E."/>
            <person name="Pesole G."/>
            <person name="Laucou V."/>
            <person name="Chatelet P."/>
            <person name="Merdinoglu D."/>
            <person name="Delledonne M."/>
            <person name="Pezzotti M."/>
            <person name="Lecharny A."/>
            <person name="Scarpelli C."/>
            <person name="Artiguenave F."/>
            <person name="Pe M.E."/>
            <person name="Valle G."/>
            <person name="Morgante M."/>
            <person name="Caboche M."/>
            <person name="Adam-Blondon A.-F."/>
            <person name="Weissenbach J."/>
            <person name="Quetier F."/>
            <person name="Wincker P."/>
        </authorList>
    </citation>
    <scope>NUCLEOTIDE SEQUENCE [LARGE SCALE GENOMIC DNA]</scope>
    <source>
        <strain evidence="5">cv. Pinot noir / PN40024</strain>
    </source>
</reference>
<evidence type="ECO:0000256" key="1">
    <source>
        <dbReference type="ARBA" id="ARBA00022801"/>
    </source>
</evidence>
<sequence length="423" mass="47125">MERFKALNRLSHYRRTLFPHSSDSNSNSLCDDTVSSVVNFSYFSFSNGLEVMGVGWCFQVLVEGKASSRIVTLNRPHVLNAVVTPMGVRLIELYESWEKDPHFGFVVIKGSGKAFSAGGDVVCLYQFMDEGRLEDCKDCFRTFYSLMYLIHTYMKPHVALIDGVTMGAGAGISVLGTFCVATDRTVFGTPEALIGFHPDGGASYFLSHLPGYLGEYMGLTGATLSGAEMVACGLATHYSLSAKIPLIEEQLKTLLSDDPSVIEAVLAKFSDVAYPDERSVLCRIEMLDKCFGHDTVEEIVNALESEATGSNDPWCISTLKKLRQASPLSLKIALRSIRESRSQTLEECLIREYRISVHAISRQISSDFYEGVRARLVDRNFAPKWNPPRLEDVSEDMVDCYFLPLGEYEPELELPKKLQEAFD</sequence>
<dbReference type="PaxDb" id="29760-VIT_00s0229g00140.t01"/>
<dbReference type="NCBIfam" id="NF004127">
    <property type="entry name" value="PRK05617.1"/>
    <property type="match status" value="1"/>
</dbReference>
<dbReference type="Proteomes" id="UP000009183">
    <property type="component" value="Unassembled WGS sequence, unordered"/>
</dbReference>
<dbReference type="EC" id="3.1.2.4" evidence="2"/>
<comment type="pathway">
    <text evidence="2">Amino-acid degradation; L-valine degradation.</text>
</comment>
<keyword evidence="1 2" id="KW-0378">Hydrolase</keyword>
<evidence type="ECO:0000313" key="4">
    <source>
        <dbReference type="EMBL" id="CCB60308.1"/>
    </source>
</evidence>
<dbReference type="CDD" id="cd06558">
    <property type="entry name" value="crotonase-like"/>
    <property type="match status" value="1"/>
</dbReference>
<dbReference type="SUPFAM" id="SSF52096">
    <property type="entry name" value="ClpP/crotonase"/>
    <property type="match status" value="1"/>
</dbReference>
<dbReference type="Pfam" id="PF16113">
    <property type="entry name" value="ECH_2"/>
    <property type="match status" value="1"/>
</dbReference>
<dbReference type="InterPro" id="IPR045004">
    <property type="entry name" value="ECH_dom"/>
</dbReference>
<dbReference type="AlphaFoldDB" id="F6I042"/>
<protein>
    <recommendedName>
        <fullName evidence="2">3-hydroxyisobutyryl-CoA hydrolase</fullName>
        <shortName evidence="2">HIB-CoA hydrolase</shortName>
        <shortName evidence="2">HIBYL-CoA-H</shortName>
        <ecNumber evidence="2">3.1.2.4</ecNumber>
    </recommendedName>
    <alternativeName>
        <fullName evidence="2">3-hydroxyisobutyryl-coenzyme A hydrolase</fullName>
    </alternativeName>
</protein>
<dbReference type="HOGENOM" id="CLU_009834_22_1_1"/>
<evidence type="ECO:0000313" key="5">
    <source>
        <dbReference type="Proteomes" id="UP000009183"/>
    </source>
</evidence>
<name>F6I042_VITVI</name>
<dbReference type="STRING" id="29760.F6I042"/>
<feature type="domain" description="Enoyl-CoA hydratase/isomerase" evidence="3">
    <location>
        <begin position="69"/>
        <end position="402"/>
    </location>
</feature>
<dbReference type="InterPro" id="IPR029045">
    <property type="entry name" value="ClpP/crotonase-like_dom_sf"/>
</dbReference>
<evidence type="ECO:0000259" key="3">
    <source>
        <dbReference type="Pfam" id="PF16113"/>
    </source>
</evidence>
<dbReference type="PANTHER" id="PTHR43176:SF4">
    <property type="entry name" value="3-HYDROXYISOBUTYRYL-COA HYDROLASE-LIKE PROTEIN 1, MITOCHONDRIAL"/>
    <property type="match status" value="1"/>
</dbReference>
<accession>F6I042</accession>
<dbReference type="InterPro" id="IPR032259">
    <property type="entry name" value="HIBYL-CoA-H"/>
</dbReference>
<organism evidence="4 5">
    <name type="scientific">Vitis vinifera</name>
    <name type="common">Grape</name>
    <dbReference type="NCBI Taxonomy" id="29760"/>
    <lineage>
        <taxon>Eukaryota</taxon>
        <taxon>Viridiplantae</taxon>
        <taxon>Streptophyta</taxon>
        <taxon>Embryophyta</taxon>
        <taxon>Tracheophyta</taxon>
        <taxon>Spermatophyta</taxon>
        <taxon>Magnoliopsida</taxon>
        <taxon>eudicotyledons</taxon>
        <taxon>Gunneridae</taxon>
        <taxon>Pentapetalae</taxon>
        <taxon>rosids</taxon>
        <taxon>Vitales</taxon>
        <taxon>Vitaceae</taxon>
        <taxon>Viteae</taxon>
        <taxon>Vitis</taxon>
    </lineage>
</organism>
<gene>
    <name evidence="4" type="ORF">VIT_00s0229g00140</name>
</gene>
<dbReference type="FunFam" id="3.90.226.10:FF:000027">
    <property type="entry name" value="Probable 3-hydroxyisobutyryl-CoA hydrolase 2"/>
    <property type="match status" value="1"/>
</dbReference>
<dbReference type="InParanoid" id="F6I042"/>
<dbReference type="eggNOG" id="KOG1684">
    <property type="taxonomic scope" value="Eukaryota"/>
</dbReference>
<keyword evidence="5" id="KW-1185">Reference proteome</keyword>
<dbReference type="Gene3D" id="3.90.226.10">
    <property type="entry name" value="2-enoyl-CoA Hydratase, Chain A, domain 1"/>
    <property type="match status" value="1"/>
</dbReference>
<dbReference type="GO" id="GO:0006574">
    <property type="term" value="P:L-valine catabolic process"/>
    <property type="evidence" value="ECO:0000318"/>
    <property type="project" value="GO_Central"/>
</dbReference>
<proteinExistence type="inferred from homology"/>
<dbReference type="PANTHER" id="PTHR43176">
    <property type="entry name" value="3-HYDROXYISOBUTYRYL-COA HYDROLASE-RELATED"/>
    <property type="match status" value="1"/>
</dbReference>
<dbReference type="EMBL" id="FN596504">
    <property type="protein sequence ID" value="CCB60308.1"/>
    <property type="molecule type" value="Genomic_DNA"/>
</dbReference>
<comment type="similarity">
    <text evidence="2">Belongs to the enoyl-CoA hydratase/isomerase family.</text>
</comment>